<dbReference type="EMBL" id="CAXDID020000045">
    <property type="protein sequence ID" value="CAL6002050.1"/>
    <property type="molecule type" value="Genomic_DNA"/>
</dbReference>
<keyword evidence="3" id="KW-1185">Reference proteome</keyword>
<comment type="caution">
    <text evidence="1">The sequence shown here is derived from an EMBL/GenBank/DDBJ whole genome shotgun (WGS) entry which is preliminary data.</text>
</comment>
<evidence type="ECO:0000313" key="3">
    <source>
        <dbReference type="Proteomes" id="UP001642409"/>
    </source>
</evidence>
<evidence type="ECO:0000313" key="2">
    <source>
        <dbReference type="EMBL" id="CAL6002050.1"/>
    </source>
</evidence>
<evidence type="ECO:0000313" key="1">
    <source>
        <dbReference type="EMBL" id="CAI9978327.1"/>
    </source>
</evidence>
<proteinExistence type="predicted"/>
<reference evidence="2 3" key="2">
    <citation type="submission" date="2024-07" db="EMBL/GenBank/DDBJ databases">
        <authorList>
            <person name="Akdeniz Z."/>
        </authorList>
    </citation>
    <scope>NUCLEOTIDE SEQUENCE [LARGE SCALE GENOMIC DNA]</scope>
</reference>
<protein>
    <submittedName>
        <fullName evidence="1">Uncharacterized protein</fullName>
    </submittedName>
</protein>
<dbReference type="AlphaFoldDB" id="A0AA86V6N4"/>
<dbReference type="Proteomes" id="UP001642409">
    <property type="component" value="Unassembled WGS sequence"/>
</dbReference>
<dbReference type="EMBL" id="CATOUU010001185">
    <property type="protein sequence ID" value="CAI9978327.1"/>
    <property type="molecule type" value="Genomic_DNA"/>
</dbReference>
<accession>A0AA86V6N4</accession>
<name>A0AA86V6N4_9EUKA</name>
<gene>
    <name evidence="2" type="ORF">HINF_LOCUS17728</name>
    <name evidence="1" type="ORF">HINF_LOCUS65972</name>
</gene>
<reference evidence="1" key="1">
    <citation type="submission" date="2023-06" db="EMBL/GenBank/DDBJ databases">
        <authorList>
            <person name="Kurt Z."/>
        </authorList>
    </citation>
    <scope>NUCLEOTIDE SEQUENCE</scope>
</reference>
<organism evidence="1">
    <name type="scientific">Hexamita inflata</name>
    <dbReference type="NCBI Taxonomy" id="28002"/>
    <lineage>
        <taxon>Eukaryota</taxon>
        <taxon>Metamonada</taxon>
        <taxon>Diplomonadida</taxon>
        <taxon>Hexamitidae</taxon>
        <taxon>Hexamitinae</taxon>
        <taxon>Hexamita</taxon>
    </lineage>
</organism>
<sequence>MNIKSCNEINPKKRAKLLSALDNQISCQMLKQIPDYNSISLQKHSFGPFSTTHIQVTKKRKLSGNIQFDGQFSALLDITQQNNLFDSIQCNISKTSQSCAYSILNLSKHQKYQICAQISNQGSKVNSIRTQFQQFSTNLVSTIAGSTSQISSRRGSINRVQLQVDAKFKSLQLGGQYSIFDVTKQNMIQQGTPDQSFTENVIKYVYCLESILAFNKHFQMKWFQVQTKLDLMTRFQTEGLDTLQQQQTIDTVKDPIQLQNIILKSLIMLKVNLSRIIHVKNTTVKNIIQQINLLMGAQMVNGDAEQKVAFVGVGNDMFQFIVMENGKVKVKFGIE</sequence>